<gene>
    <name evidence="2" type="ORF">G5I_11608</name>
</gene>
<evidence type="ECO:0000313" key="2">
    <source>
        <dbReference type="EMBL" id="EGI60213.1"/>
    </source>
</evidence>
<dbReference type="AlphaFoldDB" id="F4X026"/>
<dbReference type="EMBL" id="GL888486">
    <property type="protein sequence ID" value="EGI60213.1"/>
    <property type="molecule type" value="Genomic_DNA"/>
</dbReference>
<keyword evidence="3" id="KW-1185">Reference proteome</keyword>
<dbReference type="InParanoid" id="F4X026"/>
<organism evidence="3">
    <name type="scientific">Acromyrmex echinatior</name>
    <name type="common">Panamanian leafcutter ant</name>
    <name type="synonym">Acromyrmex octospinosus echinatior</name>
    <dbReference type="NCBI Taxonomy" id="103372"/>
    <lineage>
        <taxon>Eukaryota</taxon>
        <taxon>Metazoa</taxon>
        <taxon>Ecdysozoa</taxon>
        <taxon>Arthropoda</taxon>
        <taxon>Hexapoda</taxon>
        <taxon>Insecta</taxon>
        <taxon>Pterygota</taxon>
        <taxon>Neoptera</taxon>
        <taxon>Endopterygota</taxon>
        <taxon>Hymenoptera</taxon>
        <taxon>Apocrita</taxon>
        <taxon>Aculeata</taxon>
        <taxon>Formicoidea</taxon>
        <taxon>Formicidae</taxon>
        <taxon>Myrmicinae</taxon>
        <taxon>Acromyrmex</taxon>
    </lineage>
</organism>
<name>F4X026_ACREC</name>
<evidence type="ECO:0000256" key="1">
    <source>
        <dbReference type="SAM" id="MobiDB-lite"/>
    </source>
</evidence>
<dbReference type="Proteomes" id="UP000007755">
    <property type="component" value="Unassembled WGS sequence"/>
</dbReference>
<feature type="region of interest" description="Disordered" evidence="1">
    <location>
        <begin position="106"/>
        <end position="131"/>
    </location>
</feature>
<protein>
    <submittedName>
        <fullName evidence="2">Uncharacterized protein</fullName>
    </submittedName>
</protein>
<reference evidence="2" key="1">
    <citation type="submission" date="2011-02" db="EMBL/GenBank/DDBJ databases">
        <title>The genome of the leaf-cutting ant Acromyrmex echinatior suggests key adaptations to social evolution and fungus farming.</title>
        <authorList>
            <person name="Nygaard S."/>
            <person name="Zhang G."/>
        </authorList>
    </citation>
    <scope>NUCLEOTIDE SEQUENCE</scope>
</reference>
<proteinExistence type="predicted"/>
<accession>F4X026</accession>
<sequence>MYLVEKVMRISVENKIQIPNPPKTASPRSSPLARFENRNIAVQNFDNRIQQRPKQRTNQRPARLASLQALEEIAVFPVRSARVLSHELSAMIESLIAVVANQRQFSNDNESARSPSDFRAETAAEGIACEG</sequence>
<evidence type="ECO:0000313" key="3">
    <source>
        <dbReference type="Proteomes" id="UP000007755"/>
    </source>
</evidence>